<evidence type="ECO:0000313" key="4">
    <source>
        <dbReference type="Proteomes" id="UP001497512"/>
    </source>
</evidence>
<reference evidence="3" key="1">
    <citation type="submission" date="2024-02" db="EMBL/GenBank/DDBJ databases">
        <authorList>
            <consortium name="ELIXIR-Norway"/>
            <consortium name="Elixir Norway"/>
        </authorList>
    </citation>
    <scope>NUCLEOTIDE SEQUENCE</scope>
</reference>
<feature type="domain" description="MaoC-like" evidence="1">
    <location>
        <begin position="190"/>
        <end position="298"/>
    </location>
</feature>
<accession>A0ABP0U5Y0</accession>
<protein>
    <recommendedName>
        <fullName evidence="5">MaoC-like domain-containing protein</fullName>
    </recommendedName>
</protein>
<organism evidence="3 4">
    <name type="scientific">Sphagnum troendelagicum</name>
    <dbReference type="NCBI Taxonomy" id="128251"/>
    <lineage>
        <taxon>Eukaryota</taxon>
        <taxon>Viridiplantae</taxon>
        <taxon>Streptophyta</taxon>
        <taxon>Embryophyta</taxon>
        <taxon>Bryophyta</taxon>
        <taxon>Sphagnophytina</taxon>
        <taxon>Sphagnopsida</taxon>
        <taxon>Sphagnales</taxon>
        <taxon>Sphagnaceae</taxon>
        <taxon>Sphagnum</taxon>
    </lineage>
</organism>
<evidence type="ECO:0000259" key="1">
    <source>
        <dbReference type="Pfam" id="PF01575"/>
    </source>
</evidence>
<name>A0ABP0U5Y0_9BRYO</name>
<gene>
    <name evidence="3" type="ORF">CSSPTR1EN2_LOCUS11859</name>
</gene>
<dbReference type="PANTHER" id="PTHR13078:SF56">
    <property type="entry name" value="PEROXISOMAL MULTIFUNCTIONAL ENZYME TYPE 2"/>
    <property type="match status" value="1"/>
</dbReference>
<dbReference type="Proteomes" id="UP001497512">
    <property type="component" value="Chromosome 19"/>
</dbReference>
<dbReference type="SUPFAM" id="SSF54637">
    <property type="entry name" value="Thioesterase/thiol ester dehydrase-isomerase"/>
    <property type="match status" value="2"/>
</dbReference>
<dbReference type="EMBL" id="OZ019911">
    <property type="protein sequence ID" value="CAK9213669.1"/>
    <property type="molecule type" value="Genomic_DNA"/>
</dbReference>
<dbReference type="CDD" id="cd03448">
    <property type="entry name" value="HDE_HSD"/>
    <property type="match status" value="1"/>
</dbReference>
<evidence type="ECO:0000313" key="3">
    <source>
        <dbReference type="EMBL" id="CAK9213669.1"/>
    </source>
</evidence>
<dbReference type="Pfam" id="PF01575">
    <property type="entry name" value="MaoC_dehydratas"/>
    <property type="match status" value="1"/>
</dbReference>
<feature type="domain" description="Peroxisomal multifunctional enzyme type 2-like N-terminal" evidence="2">
    <location>
        <begin position="21"/>
        <end position="154"/>
    </location>
</feature>
<dbReference type="InterPro" id="IPR029069">
    <property type="entry name" value="HotDog_dom_sf"/>
</dbReference>
<sequence length="315" mass="34610">MVLPRINPDLLLAAQLPVVDFTYTERDVAIYALGVGAPGVDACNPTELPFLYHPDGQSSIKVLPTFAVLFANDFVVLLSKVPGLHFDRNLLLHGEQYLEVYKPLPTHGNIRSSLRISGLQDKVKAAVLELEVLSHNMDTGDVLCMNRTTVFLRGAGGFSTSSPPFSYSERKSQLNLTPLSKPSVPAQELPPDIVIEEQTHPSQALLYRLSGDYNPLHSDPSYAKAAGFPRPILHGLCTFGYATRAIMQLCCGGDPTLIQSVQGRFLLHVFPGETLVTEIWQNKKESVATFKLKVKERGKVVLSGTVRLHPRGSRL</sequence>
<dbReference type="PANTHER" id="PTHR13078">
    <property type="entry name" value="PEROXISOMAL MULTIFUNCTIONAL ENZYME TYPE 2-RELATED"/>
    <property type="match status" value="1"/>
</dbReference>
<dbReference type="Gene3D" id="3.10.129.10">
    <property type="entry name" value="Hotdog Thioesterase"/>
    <property type="match status" value="1"/>
</dbReference>
<dbReference type="Pfam" id="PF22622">
    <property type="entry name" value="MFE-2_hydrat-2_N"/>
    <property type="match status" value="1"/>
</dbReference>
<dbReference type="InterPro" id="IPR054357">
    <property type="entry name" value="MFE-2_N"/>
</dbReference>
<keyword evidence="4" id="KW-1185">Reference proteome</keyword>
<proteinExistence type="predicted"/>
<evidence type="ECO:0008006" key="5">
    <source>
        <dbReference type="Google" id="ProtNLM"/>
    </source>
</evidence>
<evidence type="ECO:0000259" key="2">
    <source>
        <dbReference type="Pfam" id="PF22622"/>
    </source>
</evidence>
<dbReference type="InterPro" id="IPR002539">
    <property type="entry name" value="MaoC-like_dom"/>
</dbReference>